<evidence type="ECO:0000256" key="3">
    <source>
        <dbReference type="ARBA" id="ARBA00022723"/>
    </source>
</evidence>
<keyword evidence="4" id="KW-0547">Nucleotide-binding</keyword>
<dbReference type="PIRSF" id="PIRSF001455">
    <property type="entry name" value="DHQ_synth"/>
    <property type="match status" value="1"/>
</dbReference>
<accession>A0A934MPP5</accession>
<keyword evidence="7" id="KW-0170">Cobalt</keyword>
<evidence type="ECO:0000259" key="9">
    <source>
        <dbReference type="Pfam" id="PF24621"/>
    </source>
</evidence>
<dbReference type="GO" id="GO:0046872">
    <property type="term" value="F:metal ion binding"/>
    <property type="evidence" value="ECO:0007669"/>
    <property type="project" value="UniProtKB-KW"/>
</dbReference>
<evidence type="ECO:0000259" key="8">
    <source>
        <dbReference type="Pfam" id="PF01761"/>
    </source>
</evidence>
<dbReference type="RefSeq" id="WP_199018641.1">
    <property type="nucleotide sequence ID" value="NZ_JAELUP010000017.1"/>
</dbReference>
<evidence type="ECO:0000256" key="2">
    <source>
        <dbReference type="ARBA" id="ARBA00001941"/>
    </source>
</evidence>
<protein>
    <submittedName>
        <fullName evidence="10">Sedoheptulose 7-phosphate cyclase</fullName>
    </submittedName>
</protein>
<dbReference type="InterPro" id="IPR030963">
    <property type="entry name" value="DHQ_synth_fam"/>
</dbReference>
<proteinExistence type="predicted"/>
<keyword evidence="3" id="KW-0479">Metal-binding</keyword>
<dbReference type="Gene3D" id="3.40.50.1970">
    <property type="match status" value="1"/>
</dbReference>
<evidence type="ECO:0000256" key="5">
    <source>
        <dbReference type="ARBA" id="ARBA00023027"/>
    </source>
</evidence>
<feature type="domain" description="3-dehydroquinate synthase C-terminal" evidence="9">
    <location>
        <begin position="198"/>
        <end position="327"/>
    </location>
</feature>
<evidence type="ECO:0000256" key="4">
    <source>
        <dbReference type="ARBA" id="ARBA00022741"/>
    </source>
</evidence>
<dbReference type="InterPro" id="IPR035872">
    <property type="entry name" value="EEVS-like"/>
</dbReference>
<comment type="caution">
    <text evidence="10">The sequence shown here is derived from an EMBL/GenBank/DDBJ whole genome shotgun (WGS) entry which is preliminary data.</text>
</comment>
<dbReference type="InterPro" id="IPR050071">
    <property type="entry name" value="Dehydroquinate_synthase"/>
</dbReference>
<dbReference type="GO" id="GO:0009073">
    <property type="term" value="P:aromatic amino acid family biosynthetic process"/>
    <property type="evidence" value="ECO:0007669"/>
    <property type="project" value="InterPro"/>
</dbReference>
<organism evidence="10 11">
    <name type="scientific">Paenibacillus roseus</name>
    <dbReference type="NCBI Taxonomy" id="2798579"/>
    <lineage>
        <taxon>Bacteria</taxon>
        <taxon>Bacillati</taxon>
        <taxon>Bacillota</taxon>
        <taxon>Bacilli</taxon>
        <taxon>Bacillales</taxon>
        <taxon>Paenibacillaceae</taxon>
        <taxon>Paenibacillus</taxon>
    </lineage>
</organism>
<dbReference type="Proteomes" id="UP000640274">
    <property type="component" value="Unassembled WGS sequence"/>
</dbReference>
<evidence type="ECO:0000313" key="10">
    <source>
        <dbReference type="EMBL" id="MBJ6361088.1"/>
    </source>
</evidence>
<name>A0A934MPP5_9BACL</name>
<dbReference type="GO" id="GO:0003856">
    <property type="term" value="F:3-dehydroquinate synthase activity"/>
    <property type="evidence" value="ECO:0007669"/>
    <property type="project" value="TreeGrafter"/>
</dbReference>
<dbReference type="EMBL" id="JAELUP010000017">
    <property type="protein sequence ID" value="MBJ6361088.1"/>
    <property type="molecule type" value="Genomic_DNA"/>
</dbReference>
<dbReference type="SUPFAM" id="SSF56796">
    <property type="entry name" value="Dehydroquinate synthase-like"/>
    <property type="match status" value="1"/>
</dbReference>
<dbReference type="Gene3D" id="1.20.1090.10">
    <property type="entry name" value="Dehydroquinate synthase-like - alpha domain"/>
    <property type="match status" value="1"/>
</dbReference>
<dbReference type="GO" id="GO:0017000">
    <property type="term" value="P:antibiotic biosynthetic process"/>
    <property type="evidence" value="ECO:0007669"/>
    <property type="project" value="InterPro"/>
</dbReference>
<keyword evidence="6" id="KW-0456">Lyase</keyword>
<dbReference type="PANTHER" id="PTHR43622">
    <property type="entry name" value="3-DEHYDROQUINATE SYNTHASE"/>
    <property type="match status" value="1"/>
</dbReference>
<dbReference type="AlphaFoldDB" id="A0A934MPP5"/>
<evidence type="ECO:0000256" key="7">
    <source>
        <dbReference type="ARBA" id="ARBA00023285"/>
    </source>
</evidence>
<keyword evidence="5" id="KW-0520">NAD</keyword>
<sequence>MQNMDVLSGLRVDNNIIKTTSQYEFSFDVVTTNNIFDLNNTAILNVCKGKKLLIVISETIETLYGERIRNYFEGNYKPEMFKIIIINTTEANKNIENVLSVCKAGKEFGLDRTSLMVAIGGGILMDIVGFASSIFKRKLNYIRIPTTLVGHIDAGVGIKTGVNFSGSKNYIGAFHPPVNVINDIDFLKTLPVKEIVCGLSEIIKMGIIVDMELFELVESHYAVLIEGRYQGDILISNRVNNLAIVGMLKQLIINFYENDLERLVDFGHTFSPFIEEYTNYRVKHGIAVAMDMAISTEISYLLNKISKNERNRILNLILNIGVNIYDEKIYNTQLMYKSLINIVLHRGGDLNLVIPTEIGQATFIKSLDEVPCYLLQVVFENLKNYQLSGSVTDENSIGV</sequence>
<keyword evidence="11" id="KW-1185">Reference proteome</keyword>
<evidence type="ECO:0000256" key="1">
    <source>
        <dbReference type="ARBA" id="ARBA00001911"/>
    </source>
</evidence>
<dbReference type="Pfam" id="PF01761">
    <property type="entry name" value="DHQ_synthase"/>
    <property type="match status" value="1"/>
</dbReference>
<dbReference type="Pfam" id="PF24621">
    <property type="entry name" value="DHQS_C"/>
    <property type="match status" value="1"/>
</dbReference>
<dbReference type="InterPro" id="IPR056179">
    <property type="entry name" value="DHQS_C"/>
</dbReference>
<dbReference type="CDD" id="cd08199">
    <property type="entry name" value="EEVS"/>
    <property type="match status" value="1"/>
</dbReference>
<gene>
    <name evidence="10" type="ORF">JFN88_07135</name>
</gene>
<evidence type="ECO:0000256" key="6">
    <source>
        <dbReference type="ARBA" id="ARBA00023239"/>
    </source>
</evidence>
<dbReference type="PANTHER" id="PTHR43622:SF3">
    <property type="entry name" value="2-EPI-5-EPI-VALIOLONE SYNTHASE"/>
    <property type="match status" value="1"/>
</dbReference>
<dbReference type="GO" id="GO:0000166">
    <property type="term" value="F:nucleotide binding"/>
    <property type="evidence" value="ECO:0007669"/>
    <property type="project" value="UniProtKB-KW"/>
</dbReference>
<reference evidence="10" key="1">
    <citation type="submission" date="2020-12" db="EMBL/GenBank/DDBJ databases">
        <authorList>
            <person name="Huq M.A."/>
        </authorList>
    </citation>
    <scope>NUCLEOTIDE SEQUENCE</scope>
    <source>
        <strain evidence="10">MAHUQ-46</strain>
    </source>
</reference>
<comment type="cofactor">
    <cofactor evidence="2">
        <name>Co(2+)</name>
        <dbReference type="ChEBI" id="CHEBI:48828"/>
    </cofactor>
</comment>
<feature type="domain" description="3-dehydroquinate synthase N-terminal" evidence="8">
    <location>
        <begin position="84"/>
        <end position="195"/>
    </location>
</feature>
<dbReference type="InterPro" id="IPR030960">
    <property type="entry name" value="DHQS/DOIS_N"/>
</dbReference>
<comment type="cofactor">
    <cofactor evidence="1">
        <name>NAD(+)</name>
        <dbReference type="ChEBI" id="CHEBI:57540"/>
    </cofactor>
</comment>
<evidence type="ECO:0000313" key="11">
    <source>
        <dbReference type="Proteomes" id="UP000640274"/>
    </source>
</evidence>